<dbReference type="Pfam" id="PF00501">
    <property type="entry name" value="AMP-binding"/>
    <property type="match status" value="1"/>
</dbReference>
<dbReference type="PATRIC" id="fig|158500.4.peg.4204"/>
<reference evidence="4 5" key="1">
    <citation type="submission" date="2014-03" db="EMBL/GenBank/DDBJ databases">
        <title>Whole genome sequence of Novosphingobium resinovorum KF1.</title>
        <authorList>
            <person name="Gan H.M."/>
            <person name="Gan H.Y."/>
            <person name="Chew T.H."/>
            <person name="Savka M.A."/>
        </authorList>
    </citation>
    <scope>NUCLEOTIDE SEQUENCE [LARGE SCALE GENOMIC DNA]</scope>
    <source>
        <strain evidence="4 5">KF1</strain>
    </source>
</reference>
<dbReference type="AlphaFoldDB" id="A0A031JSA5"/>
<dbReference type="PANTHER" id="PTHR24096:SF323">
    <property type="entry name" value="BLR3536 PROTEIN"/>
    <property type="match status" value="1"/>
</dbReference>
<proteinExistence type="predicted"/>
<dbReference type="InterPro" id="IPR020845">
    <property type="entry name" value="AMP-binding_CS"/>
</dbReference>
<feature type="domain" description="AMP-dependent synthetase/ligase" evidence="2">
    <location>
        <begin position="11"/>
        <end position="349"/>
    </location>
</feature>
<dbReference type="InterPro" id="IPR025110">
    <property type="entry name" value="AMP-bd_C"/>
</dbReference>
<sequence>MHPRPFALSDAQRPALVIPATGETVSYGELEAAANRGAHLLRHLGAKRGDVVALLMDNESAIFDVAWAAQRTGLYLTSISTKLGAADIAYILRDSGARLLVHSDRLAPLAAEALRDAPGVESYDAGRWRSTAASWPETPVEDESAGTDMLYSSGTTGRPKGVKPPLPQGPLDETTPLETMGTALYGMGEDTVYLSTSPLYHAAPLRWAMTIHRLGGTVGIMERFDAGEALALIESHRITHATWVPTHFVRLLKLPPEARARRDHSSLRAVIHAAAPCPVPVKQAMIDWWGPIVHEYYSGTECCGITALSSAEWLARPGSVGKAVLGKVKVLDPEGRELPPGATGDVYFADGPSFVYHNDPQKTATAHNDRGWATLGDVGHVDADGYLFLTDRRSFMIISGGVNIYPQEIENHLVTHPKVADVAVIGVPHEEMGECVLAIVRPAEGVASGPALAEELGAFARAALGSVKTPKAFEFRDELPREPTGKLMKRKLIDEFKAR</sequence>
<name>A0A031JSA5_9SPHN</name>
<dbReference type="InterPro" id="IPR045851">
    <property type="entry name" value="AMP-bd_C_sf"/>
</dbReference>
<dbReference type="Pfam" id="PF13193">
    <property type="entry name" value="AMP-binding_C"/>
    <property type="match status" value="1"/>
</dbReference>
<dbReference type="SUPFAM" id="SSF56801">
    <property type="entry name" value="Acetyl-CoA synthetase-like"/>
    <property type="match status" value="1"/>
</dbReference>
<accession>A0A031JSA5</accession>
<feature type="region of interest" description="Disordered" evidence="1">
    <location>
        <begin position="151"/>
        <end position="173"/>
    </location>
</feature>
<dbReference type="GO" id="GO:0016405">
    <property type="term" value="F:CoA-ligase activity"/>
    <property type="evidence" value="ECO:0007669"/>
    <property type="project" value="TreeGrafter"/>
</dbReference>
<evidence type="ECO:0000256" key="1">
    <source>
        <dbReference type="SAM" id="MobiDB-lite"/>
    </source>
</evidence>
<feature type="domain" description="AMP-binding enzyme C-terminal" evidence="3">
    <location>
        <begin position="408"/>
        <end position="486"/>
    </location>
</feature>
<dbReference type="PROSITE" id="PS00455">
    <property type="entry name" value="AMP_BINDING"/>
    <property type="match status" value="1"/>
</dbReference>
<keyword evidence="4" id="KW-0436">Ligase</keyword>
<comment type="caution">
    <text evidence="4">The sequence shown here is derived from an EMBL/GenBank/DDBJ whole genome shotgun (WGS) entry which is preliminary data.</text>
</comment>
<organism evidence="4 5">
    <name type="scientific">Novosphingobium resinovorum</name>
    <dbReference type="NCBI Taxonomy" id="158500"/>
    <lineage>
        <taxon>Bacteria</taxon>
        <taxon>Pseudomonadati</taxon>
        <taxon>Pseudomonadota</taxon>
        <taxon>Alphaproteobacteria</taxon>
        <taxon>Sphingomonadales</taxon>
        <taxon>Sphingomonadaceae</taxon>
        <taxon>Novosphingobium</taxon>
    </lineage>
</organism>
<dbReference type="InterPro" id="IPR000873">
    <property type="entry name" value="AMP-dep_synth/lig_dom"/>
</dbReference>
<dbReference type="EMBL" id="JFYZ01000028">
    <property type="protein sequence ID" value="EZP79247.1"/>
    <property type="molecule type" value="Genomic_DNA"/>
</dbReference>
<dbReference type="Gene3D" id="3.40.50.12780">
    <property type="entry name" value="N-terminal domain of ligase-like"/>
    <property type="match status" value="1"/>
</dbReference>
<evidence type="ECO:0000313" key="5">
    <source>
        <dbReference type="Proteomes" id="UP000024329"/>
    </source>
</evidence>
<dbReference type="InterPro" id="IPR042099">
    <property type="entry name" value="ANL_N_sf"/>
</dbReference>
<evidence type="ECO:0000259" key="3">
    <source>
        <dbReference type="Pfam" id="PF13193"/>
    </source>
</evidence>
<protein>
    <submittedName>
        <fullName evidence="4">Long-chain-fatty-acid--CoA ligase</fullName>
    </submittedName>
</protein>
<dbReference type="eggNOG" id="COG0318">
    <property type="taxonomic scope" value="Bacteria"/>
</dbReference>
<dbReference type="Gene3D" id="3.30.300.30">
    <property type="match status" value="1"/>
</dbReference>
<evidence type="ECO:0000313" key="4">
    <source>
        <dbReference type="EMBL" id="EZP79247.1"/>
    </source>
</evidence>
<gene>
    <name evidence="4" type="ORF">BV97_04136</name>
</gene>
<dbReference type="RefSeq" id="WP_036528350.1">
    <property type="nucleotide sequence ID" value="NZ_JFYZ01000028.1"/>
</dbReference>
<dbReference type="Proteomes" id="UP000024329">
    <property type="component" value="Unassembled WGS sequence"/>
</dbReference>
<evidence type="ECO:0000259" key="2">
    <source>
        <dbReference type="Pfam" id="PF00501"/>
    </source>
</evidence>
<dbReference type="PANTHER" id="PTHR24096">
    <property type="entry name" value="LONG-CHAIN-FATTY-ACID--COA LIGASE"/>
    <property type="match status" value="1"/>
</dbReference>